<feature type="binding site" evidence="3">
    <location>
        <begin position="21"/>
        <end position="28"/>
    </location>
    <ligand>
        <name>GTP</name>
        <dbReference type="ChEBI" id="CHEBI:37565"/>
    </ligand>
</feature>
<keyword evidence="6" id="KW-1185">Reference proteome</keyword>
<feature type="binding site" evidence="4">
    <location>
        <position position="53"/>
    </location>
    <ligand>
        <name>Mg(2+)</name>
        <dbReference type="ChEBI" id="CHEBI:18420"/>
    </ligand>
</feature>
<dbReference type="InterPro" id="IPR027417">
    <property type="entry name" value="P-loop_NTPase"/>
</dbReference>
<dbReference type="OMA" id="QLLPMWP"/>
<dbReference type="GO" id="GO:0046872">
    <property type="term" value="F:metal ion binding"/>
    <property type="evidence" value="ECO:0007669"/>
    <property type="project" value="UniProtKB-KW"/>
</dbReference>
<comment type="caution">
    <text evidence="5">The sequence shown here is derived from an EMBL/GenBank/DDBJ whole genome shotgun (WGS) entry which is preliminary data.</text>
</comment>
<keyword evidence="4" id="KW-0479">Metal-binding</keyword>
<dbReference type="OrthoDB" id="365445at2759"/>
<evidence type="ECO:0000256" key="4">
    <source>
        <dbReference type="PIRSR" id="PIRSR606689-2"/>
    </source>
</evidence>
<keyword evidence="2 3" id="KW-0342">GTP-binding</keyword>
<keyword evidence="1 3" id="KW-0547">Nucleotide-binding</keyword>
<evidence type="ECO:0000256" key="3">
    <source>
        <dbReference type="PIRSR" id="PIRSR606689-1"/>
    </source>
</evidence>
<evidence type="ECO:0000313" key="6">
    <source>
        <dbReference type="Proteomes" id="UP000751190"/>
    </source>
</evidence>
<evidence type="ECO:0000256" key="1">
    <source>
        <dbReference type="ARBA" id="ARBA00022741"/>
    </source>
</evidence>
<dbReference type="AlphaFoldDB" id="A0A8J5XW20"/>
<feature type="binding site" evidence="3">
    <location>
        <begin position="129"/>
        <end position="132"/>
    </location>
    <ligand>
        <name>GTP</name>
        <dbReference type="ChEBI" id="CHEBI:37565"/>
    </ligand>
</feature>
<dbReference type="Proteomes" id="UP000751190">
    <property type="component" value="Unassembled WGS sequence"/>
</dbReference>
<dbReference type="InterPro" id="IPR006689">
    <property type="entry name" value="Small_GTPase_ARF/SAR"/>
</dbReference>
<protein>
    <recommendedName>
        <fullName evidence="7">ADP-ribosylation factor-like protein 16</fullName>
    </recommendedName>
</protein>
<dbReference type="SMART" id="SM00178">
    <property type="entry name" value="SAR"/>
    <property type="match status" value="1"/>
</dbReference>
<organism evidence="5 6">
    <name type="scientific">Diacronema lutheri</name>
    <name type="common">Unicellular marine alga</name>
    <name type="synonym">Monochrysis lutheri</name>
    <dbReference type="NCBI Taxonomy" id="2081491"/>
    <lineage>
        <taxon>Eukaryota</taxon>
        <taxon>Haptista</taxon>
        <taxon>Haptophyta</taxon>
        <taxon>Pavlovophyceae</taxon>
        <taxon>Pavlovales</taxon>
        <taxon>Pavlovaceae</taxon>
        <taxon>Diacronema</taxon>
    </lineage>
</organism>
<dbReference type="SUPFAM" id="SSF52540">
    <property type="entry name" value="P-loop containing nucleoside triphosphate hydrolases"/>
    <property type="match status" value="1"/>
</dbReference>
<dbReference type="EMBL" id="JAGTXO010000002">
    <property type="protein sequence ID" value="KAG8469532.1"/>
    <property type="molecule type" value="Genomic_DNA"/>
</dbReference>
<dbReference type="SMART" id="SM00177">
    <property type="entry name" value="ARF"/>
    <property type="match status" value="1"/>
</dbReference>
<reference evidence="5" key="1">
    <citation type="submission" date="2021-05" db="EMBL/GenBank/DDBJ databases">
        <title>The genome of the haptophyte Pavlova lutheri (Diacronema luteri, Pavlovales) - a model for lipid biosynthesis in eukaryotic algae.</title>
        <authorList>
            <person name="Hulatt C.J."/>
            <person name="Posewitz M.C."/>
        </authorList>
    </citation>
    <scope>NUCLEOTIDE SEQUENCE</scope>
    <source>
        <strain evidence="5">NIVA-4/92</strain>
    </source>
</reference>
<dbReference type="PANTHER" id="PTHR46688">
    <property type="entry name" value="ADP-RIBOSYLATION FACTOR-LIKE PROTEIN 16"/>
    <property type="match status" value="1"/>
</dbReference>
<dbReference type="GO" id="GO:0003924">
    <property type="term" value="F:GTPase activity"/>
    <property type="evidence" value="ECO:0007669"/>
    <property type="project" value="InterPro"/>
</dbReference>
<feature type="binding site" evidence="3">
    <location>
        <position position="75"/>
    </location>
    <ligand>
        <name>GTP</name>
        <dbReference type="ChEBI" id="CHEBI:37565"/>
    </ligand>
</feature>
<keyword evidence="4" id="KW-0460">Magnesium</keyword>
<dbReference type="Pfam" id="PF00025">
    <property type="entry name" value="Arf"/>
    <property type="match status" value="1"/>
</dbReference>
<sequence>MGSSSSRARRNGRPVKVLVIGSEGVGKTLLLRQLANMAKRGKAADIDTATIPSIGTELMQILYAKANFVCRELGGSMIPVWPRYYEESDLALFIVDSSSEPKLASATIELLTALKAPGLARKPFAIVLNKCDSPVRVPEASVEGIMRMDDVIAFEEHAGRPIVCVRCSALTAEGLTDLLDWLVSRAADVAAG</sequence>
<feature type="binding site" evidence="4">
    <location>
        <position position="28"/>
    </location>
    <ligand>
        <name>Mg(2+)</name>
        <dbReference type="ChEBI" id="CHEBI:18420"/>
    </ligand>
</feature>
<proteinExistence type="predicted"/>
<evidence type="ECO:0000256" key="2">
    <source>
        <dbReference type="ARBA" id="ARBA00023134"/>
    </source>
</evidence>
<evidence type="ECO:0000313" key="5">
    <source>
        <dbReference type="EMBL" id="KAG8469532.1"/>
    </source>
</evidence>
<gene>
    <name evidence="5" type="ORF">KFE25_005987</name>
</gene>
<dbReference type="PROSITE" id="PS51417">
    <property type="entry name" value="ARF"/>
    <property type="match status" value="1"/>
</dbReference>
<dbReference type="PRINTS" id="PR00328">
    <property type="entry name" value="SAR1GTPBP"/>
</dbReference>
<dbReference type="PANTHER" id="PTHR46688:SF1">
    <property type="entry name" value="ADP-RIBOSYLATION FACTOR-LIKE PROTEIN 16"/>
    <property type="match status" value="1"/>
</dbReference>
<name>A0A8J5XW20_DIALT</name>
<dbReference type="GO" id="GO:0005525">
    <property type="term" value="F:GTP binding"/>
    <property type="evidence" value="ECO:0007669"/>
    <property type="project" value="UniProtKB-KW"/>
</dbReference>
<evidence type="ECO:0008006" key="7">
    <source>
        <dbReference type="Google" id="ProtNLM"/>
    </source>
</evidence>
<accession>A0A8J5XW20</accession>
<dbReference type="Gene3D" id="3.40.50.300">
    <property type="entry name" value="P-loop containing nucleotide triphosphate hydrolases"/>
    <property type="match status" value="1"/>
</dbReference>